<evidence type="ECO:0000313" key="3">
    <source>
        <dbReference type="EMBL" id="GGH83187.1"/>
    </source>
</evidence>
<name>A0ABQ1ZZE6_9BACT</name>
<evidence type="ECO:0000313" key="4">
    <source>
        <dbReference type="Proteomes" id="UP000637774"/>
    </source>
</evidence>
<dbReference type="Proteomes" id="UP000637774">
    <property type="component" value="Unassembled WGS sequence"/>
</dbReference>
<gene>
    <name evidence="3" type="ORF">GCM10011495_12530</name>
</gene>
<keyword evidence="2" id="KW-0732">Signal</keyword>
<sequence length="112" mass="12245">MGLVLALVGLLVLISPAAQAQIVHEKPGQVKAANRRALREAQRTESPYKDSHLDVTPDRLRRGASTQPAPEGSTEFHYKNGNAPNDKPPGFLGLRRKKGALKDSRKNSPEKK</sequence>
<evidence type="ECO:0000256" key="1">
    <source>
        <dbReference type="SAM" id="MobiDB-lite"/>
    </source>
</evidence>
<feature type="compositionally biased region" description="Basic and acidic residues" evidence="1">
    <location>
        <begin position="100"/>
        <end position="112"/>
    </location>
</feature>
<accession>A0ABQ1ZZE6</accession>
<protein>
    <submittedName>
        <fullName evidence="3">Uncharacterized protein</fullName>
    </submittedName>
</protein>
<keyword evidence="4" id="KW-1185">Reference proteome</keyword>
<dbReference type="EMBL" id="BMGY01000008">
    <property type="protein sequence ID" value="GGH83187.1"/>
    <property type="molecule type" value="Genomic_DNA"/>
</dbReference>
<evidence type="ECO:0000256" key="2">
    <source>
        <dbReference type="SAM" id="SignalP"/>
    </source>
</evidence>
<feature type="compositionally biased region" description="Basic and acidic residues" evidence="1">
    <location>
        <begin position="37"/>
        <end position="61"/>
    </location>
</feature>
<feature type="chain" id="PRO_5047285191" evidence="2">
    <location>
        <begin position="21"/>
        <end position="112"/>
    </location>
</feature>
<feature type="region of interest" description="Disordered" evidence="1">
    <location>
        <begin position="24"/>
        <end position="112"/>
    </location>
</feature>
<comment type="caution">
    <text evidence="3">The sequence shown here is derived from an EMBL/GenBank/DDBJ whole genome shotgun (WGS) entry which is preliminary data.</text>
</comment>
<feature type="signal peptide" evidence="2">
    <location>
        <begin position="1"/>
        <end position="20"/>
    </location>
</feature>
<reference evidence="4" key="1">
    <citation type="journal article" date="2019" name="Int. J. Syst. Evol. Microbiol.">
        <title>The Global Catalogue of Microorganisms (GCM) 10K type strain sequencing project: providing services to taxonomists for standard genome sequencing and annotation.</title>
        <authorList>
            <consortium name="The Broad Institute Genomics Platform"/>
            <consortium name="The Broad Institute Genome Sequencing Center for Infectious Disease"/>
            <person name="Wu L."/>
            <person name="Ma J."/>
        </authorList>
    </citation>
    <scope>NUCLEOTIDE SEQUENCE [LARGE SCALE GENOMIC DNA]</scope>
    <source>
        <strain evidence="4">CGMCC 1.14966</strain>
    </source>
</reference>
<organism evidence="3 4">
    <name type="scientific">Hymenobacter frigidus</name>
    <dbReference type="NCBI Taxonomy" id="1524095"/>
    <lineage>
        <taxon>Bacteria</taxon>
        <taxon>Pseudomonadati</taxon>
        <taxon>Bacteroidota</taxon>
        <taxon>Cytophagia</taxon>
        <taxon>Cytophagales</taxon>
        <taxon>Hymenobacteraceae</taxon>
        <taxon>Hymenobacter</taxon>
    </lineage>
</organism>
<proteinExistence type="predicted"/>